<dbReference type="Proteomes" id="UP000289886">
    <property type="component" value="Unassembled WGS sequence"/>
</dbReference>
<dbReference type="GO" id="GO:0006897">
    <property type="term" value="P:endocytosis"/>
    <property type="evidence" value="ECO:0007669"/>
    <property type="project" value="TreeGrafter"/>
</dbReference>
<sequence>MKEAWAIDALSYNSAPMPYVVGVHLSLLEKVKSRTLEDVVILNVDTNTLETPFDDLQNLPSDVISTLKSKLKKQSTATGSGVAMAFLRTQAALFGSYRDALRYKPGEPISFCEDSFINHRSSTMRAFLKMAVNLQLFKQRKFRRPNTSMGCADFALDDDNEMDTASKQETSSTFTKTTKAVFTLGPFRGIGTVRYHDV</sequence>
<evidence type="ECO:0000259" key="4">
    <source>
        <dbReference type="PROSITE" id="PS50211"/>
    </source>
</evidence>
<dbReference type="InterPro" id="IPR001194">
    <property type="entry name" value="cDENN_dom"/>
</dbReference>
<organism evidence="5 6">
    <name type="scientific">Acipenser ruthenus</name>
    <name type="common">Sterlet sturgeon</name>
    <dbReference type="NCBI Taxonomy" id="7906"/>
    <lineage>
        <taxon>Eukaryota</taxon>
        <taxon>Metazoa</taxon>
        <taxon>Chordata</taxon>
        <taxon>Craniata</taxon>
        <taxon>Vertebrata</taxon>
        <taxon>Euteleostomi</taxon>
        <taxon>Actinopterygii</taxon>
        <taxon>Chondrostei</taxon>
        <taxon>Acipenseriformes</taxon>
        <taxon>Acipenseridae</taxon>
        <taxon>Acipenser</taxon>
    </lineage>
</organism>
<dbReference type="EMBL" id="SCEB01214608">
    <property type="protein sequence ID" value="RXM34310.1"/>
    <property type="molecule type" value="Genomic_DNA"/>
</dbReference>
<dbReference type="GO" id="GO:1901981">
    <property type="term" value="F:phosphatidylinositol phosphate binding"/>
    <property type="evidence" value="ECO:0007669"/>
    <property type="project" value="TreeGrafter"/>
</dbReference>
<dbReference type="GO" id="GO:0016607">
    <property type="term" value="C:nuclear speck"/>
    <property type="evidence" value="ECO:0007669"/>
    <property type="project" value="TreeGrafter"/>
</dbReference>
<reference evidence="5 6" key="1">
    <citation type="submission" date="2019-01" db="EMBL/GenBank/DDBJ databases">
        <title>Draft Genome and Complete Hox-Cluster Characterization of the Sterlet Sturgeon (Acipenser ruthenus).</title>
        <authorList>
            <person name="Wei Q."/>
        </authorList>
    </citation>
    <scope>NUCLEOTIDE SEQUENCE [LARGE SCALE GENOMIC DNA]</scope>
    <source>
        <strain evidence="5">WHYD16114868_AA</strain>
        <tissue evidence="5">Blood</tissue>
    </source>
</reference>
<dbReference type="SMART" id="SM00801">
    <property type="entry name" value="dDENN"/>
    <property type="match status" value="1"/>
</dbReference>
<accession>A0A444UGL4</accession>
<evidence type="ECO:0000256" key="3">
    <source>
        <dbReference type="ARBA" id="ARBA00023329"/>
    </source>
</evidence>
<dbReference type="GO" id="GO:0005085">
    <property type="term" value="F:guanyl-nucleotide exchange factor activity"/>
    <property type="evidence" value="ECO:0007669"/>
    <property type="project" value="UniProtKB-KW"/>
</dbReference>
<dbReference type="GO" id="GO:0030136">
    <property type="term" value="C:clathrin-coated vesicle"/>
    <property type="evidence" value="ECO:0007669"/>
    <property type="project" value="UniProtKB-SubCell"/>
</dbReference>
<dbReference type="GO" id="GO:0032456">
    <property type="term" value="P:endocytic recycling"/>
    <property type="evidence" value="ECO:0007669"/>
    <property type="project" value="TreeGrafter"/>
</dbReference>
<dbReference type="Pfam" id="PF02141">
    <property type="entry name" value="DENN"/>
    <property type="match status" value="1"/>
</dbReference>
<protein>
    <submittedName>
        <fullName evidence="5">DENN domain-containing protein 1B</fullName>
    </submittedName>
</protein>
<dbReference type="AlphaFoldDB" id="A0A444UGL4"/>
<dbReference type="GO" id="GO:0005829">
    <property type="term" value="C:cytosol"/>
    <property type="evidence" value="ECO:0007669"/>
    <property type="project" value="TreeGrafter"/>
</dbReference>
<dbReference type="PANTHER" id="PTHR13196">
    <property type="entry name" value="DENN DOMAIN-CONTAINING"/>
    <property type="match status" value="1"/>
</dbReference>
<gene>
    <name evidence="5" type="ORF">EOD39_14216</name>
</gene>
<comment type="subcellular location">
    <subcellularLocation>
        <location evidence="1">Cytoplasmic vesicle</location>
        <location evidence="1">Clathrin-coated vesicle</location>
    </subcellularLocation>
</comment>
<keyword evidence="6" id="KW-1185">Reference proteome</keyword>
<dbReference type="PROSITE" id="PS50211">
    <property type="entry name" value="DENN"/>
    <property type="match status" value="1"/>
</dbReference>
<dbReference type="Gene3D" id="3.40.50.11500">
    <property type="match status" value="1"/>
</dbReference>
<dbReference type="InterPro" id="IPR005112">
    <property type="entry name" value="dDENN_dom"/>
</dbReference>
<comment type="caution">
    <text evidence="5">The sequence shown here is derived from an EMBL/GenBank/DDBJ whole genome shotgun (WGS) entry which is preliminary data.</text>
</comment>
<feature type="domain" description="UDENN" evidence="4">
    <location>
        <begin position="1"/>
        <end position="151"/>
    </location>
</feature>
<evidence type="ECO:0000256" key="1">
    <source>
        <dbReference type="ARBA" id="ARBA00004132"/>
    </source>
</evidence>
<keyword evidence="2" id="KW-0344">Guanine-nucleotide releasing factor</keyword>
<dbReference type="PANTHER" id="PTHR13196:SF24">
    <property type="entry name" value="DENN DOMAIN-CONTAINING PROTEIN 1B"/>
    <property type="match status" value="1"/>
</dbReference>
<dbReference type="InterPro" id="IPR043153">
    <property type="entry name" value="DENN_C"/>
</dbReference>
<evidence type="ECO:0000313" key="6">
    <source>
        <dbReference type="Proteomes" id="UP000289886"/>
    </source>
</evidence>
<proteinExistence type="predicted"/>
<evidence type="ECO:0000256" key="2">
    <source>
        <dbReference type="ARBA" id="ARBA00022658"/>
    </source>
</evidence>
<keyword evidence="3" id="KW-0968">Cytoplasmic vesicle</keyword>
<dbReference type="InterPro" id="IPR037516">
    <property type="entry name" value="Tripartite_DENN"/>
</dbReference>
<evidence type="ECO:0000313" key="5">
    <source>
        <dbReference type="EMBL" id="RXM34310.1"/>
    </source>
</evidence>
<dbReference type="InterPro" id="IPR040032">
    <property type="entry name" value="DENND1A/B/C"/>
</dbReference>
<name>A0A444UGL4_ACIRT</name>
<dbReference type="Gene3D" id="6.10.140.1000">
    <property type="match status" value="1"/>
</dbReference>